<dbReference type="Proteomes" id="UP000449193">
    <property type="component" value="Unassembled WGS sequence"/>
</dbReference>
<evidence type="ECO:0000313" key="5">
    <source>
        <dbReference type="EMBL" id="MST90539.1"/>
    </source>
</evidence>
<dbReference type="Proteomes" id="UP000032483">
    <property type="component" value="Unassembled WGS sequence"/>
</dbReference>
<organism evidence="3 8">
    <name type="scientific">Ruthenibacterium lactatiformans</name>
    <dbReference type="NCBI Taxonomy" id="1550024"/>
    <lineage>
        <taxon>Bacteria</taxon>
        <taxon>Bacillati</taxon>
        <taxon>Bacillota</taxon>
        <taxon>Clostridia</taxon>
        <taxon>Eubacteriales</taxon>
        <taxon>Oscillospiraceae</taxon>
        <taxon>Ruthenibacterium</taxon>
    </lineage>
</organism>
<dbReference type="AlphaFoldDB" id="A0A0D8J2U3"/>
<feature type="domain" description="CBS" evidence="2">
    <location>
        <begin position="1"/>
        <end position="56"/>
    </location>
</feature>
<dbReference type="PATRIC" id="fig|1550024.3.peg.955"/>
<dbReference type="InterPro" id="IPR029044">
    <property type="entry name" value="Nucleotide-diphossugar_trans"/>
</dbReference>
<keyword evidence="8" id="KW-1185">Reference proteome</keyword>
<dbReference type="Pfam" id="PF00571">
    <property type="entry name" value="CBS"/>
    <property type="match status" value="1"/>
</dbReference>
<gene>
    <name evidence="4" type="ORF">ASJ35_03755</name>
    <name evidence="5" type="ORF">FYJ76_01080</name>
    <name evidence="7" type="ORF">GMD52_00170</name>
    <name evidence="6" type="ORF">GMD59_12665</name>
    <name evidence="3" type="ORF">TQ39_04250</name>
</gene>
<dbReference type="EMBL" id="VUNJ01000001">
    <property type="protein sequence ID" value="MST90539.1"/>
    <property type="molecule type" value="Genomic_DNA"/>
</dbReference>
<dbReference type="SUPFAM" id="SSF54631">
    <property type="entry name" value="CBS-domain pair"/>
    <property type="match status" value="1"/>
</dbReference>
<reference evidence="5 10" key="4">
    <citation type="submission" date="2019-08" db="EMBL/GenBank/DDBJ databases">
        <title>In-depth cultivation of the pig gut microbiome towards novel bacterial diversity and tailored functional studies.</title>
        <authorList>
            <person name="Wylensek D."/>
            <person name="Hitch T.C.A."/>
            <person name="Clavel T."/>
        </authorList>
    </citation>
    <scope>NUCLEOTIDE SEQUENCE [LARGE SCALE GENOMIC DNA]</scope>
    <source>
        <strain evidence="5 10">WCA3-601-WT-6J</strain>
    </source>
</reference>
<dbReference type="EMBL" id="LMUA01000003">
    <property type="protein sequence ID" value="KUE77484.1"/>
    <property type="molecule type" value="Genomic_DNA"/>
</dbReference>
<dbReference type="Pfam" id="PF00483">
    <property type="entry name" value="NTP_transferase"/>
    <property type="match status" value="1"/>
</dbReference>
<evidence type="ECO:0000313" key="7">
    <source>
        <dbReference type="EMBL" id="MTS49955.1"/>
    </source>
</evidence>
<dbReference type="Proteomes" id="UP000472755">
    <property type="component" value="Unassembled WGS sequence"/>
</dbReference>
<reference evidence="4 9" key="2">
    <citation type="submission" date="2015-10" db="EMBL/GenBank/DDBJ databases">
        <title>A novel member of the family Ruminococcaceae isolated from human faeces.</title>
        <authorList>
            <person name="Shkoporov A.N."/>
            <person name="Chaplin A.V."/>
            <person name="Motuzova O.V."/>
            <person name="Kafarskaia L.I."/>
            <person name="Efimov B.A."/>
        </authorList>
    </citation>
    <scope>NUCLEOTIDE SEQUENCE [LARGE SCALE GENOMIC DNA]</scope>
    <source>
        <strain evidence="4 9">668</strain>
    </source>
</reference>
<evidence type="ECO:0000313" key="8">
    <source>
        <dbReference type="Proteomes" id="UP000032483"/>
    </source>
</evidence>
<dbReference type="InterPro" id="IPR050486">
    <property type="entry name" value="Mannose-1P_guanyltransferase"/>
</dbReference>
<evidence type="ECO:0000256" key="1">
    <source>
        <dbReference type="PROSITE-ProRule" id="PRU00703"/>
    </source>
</evidence>
<reference evidence="11 12" key="3">
    <citation type="journal article" date="2019" name="Nat. Med.">
        <title>A library of human gut bacterial isolates paired with longitudinal multiomics data enables mechanistic microbiome research.</title>
        <authorList>
            <person name="Poyet M."/>
            <person name="Groussin M."/>
            <person name="Gibbons S.M."/>
            <person name="Avila-Pacheco J."/>
            <person name="Jiang X."/>
            <person name="Kearney S.M."/>
            <person name="Perrotta A.R."/>
            <person name="Berdy B."/>
            <person name="Zhao S."/>
            <person name="Lieberman T.D."/>
            <person name="Swanson P.K."/>
            <person name="Smith M."/>
            <person name="Roesemann S."/>
            <person name="Alexander J.E."/>
            <person name="Rich S.A."/>
            <person name="Livny J."/>
            <person name="Vlamakis H."/>
            <person name="Clish C."/>
            <person name="Bullock K."/>
            <person name="Deik A."/>
            <person name="Scott J."/>
            <person name="Pierce K.A."/>
            <person name="Xavier R.J."/>
            <person name="Alm E.J."/>
        </authorList>
    </citation>
    <scope>NUCLEOTIDE SEQUENCE [LARGE SCALE GENOMIC DNA]</scope>
    <source>
        <strain evidence="6 12">BIOML-A4</strain>
        <strain evidence="7 11">BIOML-A7</strain>
    </source>
</reference>
<evidence type="ECO:0000313" key="9">
    <source>
        <dbReference type="Proteomes" id="UP000053433"/>
    </source>
</evidence>
<proteinExistence type="predicted"/>
<evidence type="ECO:0000313" key="11">
    <source>
        <dbReference type="Proteomes" id="UP000449193"/>
    </source>
</evidence>
<dbReference type="PANTHER" id="PTHR22572">
    <property type="entry name" value="SUGAR-1-PHOSPHATE GUANYL TRANSFERASE"/>
    <property type="match status" value="1"/>
</dbReference>
<evidence type="ECO:0000313" key="3">
    <source>
        <dbReference type="EMBL" id="KJF40851.1"/>
    </source>
</evidence>
<dbReference type="GO" id="GO:0016740">
    <property type="term" value="F:transferase activity"/>
    <property type="evidence" value="ECO:0007669"/>
    <property type="project" value="UniProtKB-KW"/>
</dbReference>
<dbReference type="EMBL" id="WMZR01000001">
    <property type="protein sequence ID" value="MTS49955.1"/>
    <property type="molecule type" value="Genomic_DNA"/>
</dbReference>
<dbReference type="Gene3D" id="3.90.550.10">
    <property type="entry name" value="Spore Coat Polysaccharide Biosynthesis Protein SpsA, Chain A"/>
    <property type="match status" value="1"/>
</dbReference>
<dbReference type="Gene3D" id="3.10.580.10">
    <property type="entry name" value="CBS-domain"/>
    <property type="match status" value="1"/>
</dbReference>
<evidence type="ECO:0000313" key="4">
    <source>
        <dbReference type="EMBL" id="KUE77484.1"/>
    </source>
</evidence>
<dbReference type="RefSeq" id="WP_009325010.1">
    <property type="nucleotide sequence ID" value="NZ_CAOJUJ010000017.1"/>
</dbReference>
<evidence type="ECO:0000313" key="10">
    <source>
        <dbReference type="Proteomes" id="UP000431913"/>
    </source>
</evidence>
<dbReference type="EMBL" id="WMZU01000021">
    <property type="protein sequence ID" value="MTS28130.1"/>
    <property type="molecule type" value="Genomic_DNA"/>
</dbReference>
<protein>
    <submittedName>
        <fullName evidence="5">NTP transferase domain-containing protein</fullName>
    </submittedName>
    <submittedName>
        <fullName evidence="3">Nucleotidyltransferase</fullName>
    </submittedName>
</protein>
<dbReference type="Proteomes" id="UP000431913">
    <property type="component" value="Unassembled WGS sequence"/>
</dbReference>
<dbReference type="SUPFAM" id="SSF53448">
    <property type="entry name" value="Nucleotide-diphospho-sugar transferases"/>
    <property type="match status" value="1"/>
</dbReference>
<evidence type="ECO:0000259" key="2">
    <source>
        <dbReference type="PROSITE" id="PS51371"/>
    </source>
</evidence>
<dbReference type="InterPro" id="IPR005835">
    <property type="entry name" value="NTP_transferase_dom"/>
</dbReference>
<keyword evidence="3" id="KW-0808">Transferase</keyword>
<dbReference type="EMBL" id="JXXK01000004">
    <property type="protein sequence ID" value="KJF40851.1"/>
    <property type="molecule type" value="Genomic_DNA"/>
</dbReference>
<evidence type="ECO:0000313" key="6">
    <source>
        <dbReference type="EMBL" id="MTS28130.1"/>
    </source>
</evidence>
<keyword evidence="1" id="KW-0129">CBS domain</keyword>
<dbReference type="GeneID" id="42855843"/>
<dbReference type="PROSITE" id="PS51371">
    <property type="entry name" value="CBS"/>
    <property type="match status" value="1"/>
</dbReference>
<sequence>MRVDDLFITEDISVLDAMRKLDETGLGVLFVAPEGVLRAVVTDGDIRRYILKSLPLEGPVREAANYSPYALPMEARARAKTALLEHGIGALPLLDKRGRVQDVVFAGGLDIDTHKKACAPVVIMAGGLGTRLYPYTKILPKPLIPIGEMPIVEHIIHRFADVGCSAFTMIVNYKKSMIKSYFNDLQKDYTVDYVDEDTPLGTGGGLSLLKGKVTQTFFLTNCDILIDADFGDIYQYHKEKGNVITMVCAVKHFTIPYGVVELGGDGDISGITEKPEMNFLTNTGVYVVEPSVIDGLAYNEPIPFTDIIADVRAAGGRVGVYPVSENSWMDMGQLEELDNMRRRLEMQ</sequence>
<dbReference type="InterPro" id="IPR000644">
    <property type="entry name" value="CBS_dom"/>
</dbReference>
<accession>A0A0D8J2U3</accession>
<comment type="caution">
    <text evidence="3">The sequence shown here is derived from an EMBL/GenBank/DDBJ whole genome shotgun (WGS) entry which is preliminary data.</text>
</comment>
<accession>A0A0W7TUJ6</accession>
<name>A0A0D8J2U3_9FIRM</name>
<evidence type="ECO:0000313" key="12">
    <source>
        <dbReference type="Proteomes" id="UP000472755"/>
    </source>
</evidence>
<reference evidence="3" key="1">
    <citation type="submission" date="2015-02" db="EMBL/GenBank/DDBJ databases">
        <title>A novel member of the family Ruminococcaceae isolated from human feces.</title>
        <authorList>
            <person name="Shkoporov A.N."/>
            <person name="Chaplin A.V."/>
            <person name="Motuzova O.V."/>
            <person name="Kafarskaia L.I."/>
            <person name="Khokhlova E.V."/>
            <person name="Efimov B.A."/>
        </authorList>
    </citation>
    <scope>NUCLEOTIDE SEQUENCE [LARGE SCALE GENOMIC DNA]</scope>
    <source>
        <strain evidence="3">585-1</strain>
    </source>
</reference>
<dbReference type="Proteomes" id="UP000053433">
    <property type="component" value="Unassembled WGS sequence"/>
</dbReference>
<dbReference type="InterPro" id="IPR046342">
    <property type="entry name" value="CBS_dom_sf"/>
</dbReference>